<dbReference type="AlphaFoldDB" id="A0A2N9GK08"/>
<evidence type="ECO:0008006" key="8">
    <source>
        <dbReference type="Google" id="ProtNLM"/>
    </source>
</evidence>
<dbReference type="EMBL" id="OIVN01002019">
    <property type="protein sequence ID" value="SPC99885.1"/>
    <property type="molecule type" value="Genomic_DNA"/>
</dbReference>
<dbReference type="GO" id="GO:0005634">
    <property type="term" value="C:nucleus"/>
    <property type="evidence" value="ECO:0007669"/>
    <property type="project" value="UniProtKB-SubCell"/>
</dbReference>
<evidence type="ECO:0000256" key="4">
    <source>
        <dbReference type="ARBA" id="ARBA00023187"/>
    </source>
</evidence>
<dbReference type="PANTHER" id="PTHR17204:SF25">
    <property type="entry name" value="RRM DOMAIN-CONTAINING PROTEIN"/>
    <property type="match status" value="1"/>
</dbReference>
<accession>A0A2N9GK08</accession>
<gene>
    <name evidence="7" type="ORF">FSB_LOCUS27767</name>
</gene>
<dbReference type="InterPro" id="IPR011990">
    <property type="entry name" value="TPR-like_helical_dom_sf"/>
</dbReference>
<feature type="compositionally biased region" description="Polar residues" evidence="6">
    <location>
        <begin position="7"/>
        <end position="17"/>
    </location>
</feature>
<evidence type="ECO:0000256" key="5">
    <source>
        <dbReference type="ARBA" id="ARBA00023242"/>
    </source>
</evidence>
<comment type="subcellular location">
    <subcellularLocation>
        <location evidence="1">Nucleus</location>
    </subcellularLocation>
</comment>
<keyword evidence="4" id="KW-0508">mRNA splicing</keyword>
<keyword evidence="2" id="KW-0507">mRNA processing</keyword>
<sequence length="105" mass="12015">MAEDVPQNPTTSSAFDSNSDDEAQQKAELQTLETKLSSNPSNYDAHVQYIKLLRKMGELEKLRQAREAMSELFLLAPYMWQEWAKDEASLTTRSEAVDAIKKLYE</sequence>
<dbReference type="GO" id="GO:0006397">
    <property type="term" value="P:mRNA processing"/>
    <property type="evidence" value="ECO:0007669"/>
    <property type="project" value="UniProtKB-KW"/>
</dbReference>
<keyword evidence="3" id="KW-0677">Repeat</keyword>
<organism evidence="7">
    <name type="scientific">Fagus sylvatica</name>
    <name type="common">Beechnut</name>
    <dbReference type="NCBI Taxonomy" id="28930"/>
    <lineage>
        <taxon>Eukaryota</taxon>
        <taxon>Viridiplantae</taxon>
        <taxon>Streptophyta</taxon>
        <taxon>Embryophyta</taxon>
        <taxon>Tracheophyta</taxon>
        <taxon>Spermatophyta</taxon>
        <taxon>Magnoliopsida</taxon>
        <taxon>eudicotyledons</taxon>
        <taxon>Gunneridae</taxon>
        <taxon>Pentapetalae</taxon>
        <taxon>rosids</taxon>
        <taxon>fabids</taxon>
        <taxon>Fagales</taxon>
        <taxon>Fagaceae</taxon>
        <taxon>Fagus</taxon>
    </lineage>
</organism>
<proteinExistence type="predicted"/>
<evidence type="ECO:0000313" key="7">
    <source>
        <dbReference type="EMBL" id="SPC99885.1"/>
    </source>
</evidence>
<evidence type="ECO:0000256" key="3">
    <source>
        <dbReference type="ARBA" id="ARBA00022737"/>
    </source>
</evidence>
<evidence type="ECO:0000256" key="1">
    <source>
        <dbReference type="ARBA" id="ARBA00004123"/>
    </source>
</evidence>
<reference evidence="7" key="1">
    <citation type="submission" date="2018-02" db="EMBL/GenBank/DDBJ databases">
        <authorList>
            <person name="Cohen D.B."/>
            <person name="Kent A.D."/>
        </authorList>
    </citation>
    <scope>NUCLEOTIDE SEQUENCE</scope>
</reference>
<evidence type="ECO:0000256" key="2">
    <source>
        <dbReference type="ARBA" id="ARBA00022664"/>
    </source>
</evidence>
<evidence type="ECO:0000256" key="6">
    <source>
        <dbReference type="SAM" id="MobiDB-lite"/>
    </source>
</evidence>
<protein>
    <recommendedName>
        <fullName evidence="8">Suppressor of forked domain-containing protein</fullName>
    </recommendedName>
</protein>
<dbReference type="Gene3D" id="1.25.40.10">
    <property type="entry name" value="Tetratricopeptide repeat domain"/>
    <property type="match status" value="1"/>
</dbReference>
<dbReference type="GO" id="GO:0008380">
    <property type="term" value="P:RNA splicing"/>
    <property type="evidence" value="ECO:0007669"/>
    <property type="project" value="UniProtKB-KW"/>
</dbReference>
<name>A0A2N9GK08_FAGSY</name>
<feature type="region of interest" description="Disordered" evidence="6">
    <location>
        <begin position="1"/>
        <end position="27"/>
    </location>
</feature>
<dbReference type="SUPFAM" id="SSF48452">
    <property type="entry name" value="TPR-like"/>
    <property type="match status" value="1"/>
</dbReference>
<keyword evidence="5" id="KW-0539">Nucleus</keyword>
<dbReference type="PANTHER" id="PTHR17204">
    <property type="entry name" value="PRE-MRNA PROCESSING PROTEIN PRP39-RELATED"/>
    <property type="match status" value="1"/>
</dbReference>